<gene>
    <name evidence="1" type="ORF">M5K25_008346</name>
</gene>
<comment type="caution">
    <text evidence="1">The sequence shown here is derived from an EMBL/GenBank/DDBJ whole genome shotgun (WGS) entry which is preliminary data.</text>
</comment>
<organism evidence="1 2">
    <name type="scientific">Dendrobium thyrsiflorum</name>
    <name type="common">Pinecone-like raceme dendrobium</name>
    <name type="synonym">Orchid</name>
    <dbReference type="NCBI Taxonomy" id="117978"/>
    <lineage>
        <taxon>Eukaryota</taxon>
        <taxon>Viridiplantae</taxon>
        <taxon>Streptophyta</taxon>
        <taxon>Embryophyta</taxon>
        <taxon>Tracheophyta</taxon>
        <taxon>Spermatophyta</taxon>
        <taxon>Magnoliopsida</taxon>
        <taxon>Liliopsida</taxon>
        <taxon>Asparagales</taxon>
        <taxon>Orchidaceae</taxon>
        <taxon>Epidendroideae</taxon>
        <taxon>Malaxideae</taxon>
        <taxon>Dendrobiinae</taxon>
        <taxon>Dendrobium</taxon>
    </lineage>
</organism>
<dbReference type="AlphaFoldDB" id="A0ABD0V880"/>
<keyword evidence="2" id="KW-1185">Reference proteome</keyword>
<dbReference type="EMBL" id="JANQDX010000007">
    <property type="protein sequence ID" value="KAL0921287.1"/>
    <property type="molecule type" value="Genomic_DNA"/>
</dbReference>
<evidence type="ECO:0000313" key="2">
    <source>
        <dbReference type="Proteomes" id="UP001552299"/>
    </source>
</evidence>
<reference evidence="1 2" key="1">
    <citation type="journal article" date="2024" name="Plant Biotechnol. J.">
        <title>Dendrobium thyrsiflorum genome and its molecular insights into genes involved in important horticultural traits.</title>
        <authorList>
            <person name="Chen B."/>
            <person name="Wang J.Y."/>
            <person name="Zheng P.J."/>
            <person name="Li K.L."/>
            <person name="Liang Y.M."/>
            <person name="Chen X.F."/>
            <person name="Zhang C."/>
            <person name="Zhao X."/>
            <person name="He X."/>
            <person name="Zhang G.Q."/>
            <person name="Liu Z.J."/>
            <person name="Xu Q."/>
        </authorList>
    </citation>
    <scope>NUCLEOTIDE SEQUENCE [LARGE SCALE GENOMIC DNA]</scope>
    <source>
        <strain evidence="1">GZMU011</strain>
    </source>
</reference>
<name>A0ABD0V880_DENTH</name>
<accession>A0ABD0V880</accession>
<sequence>MVGKPLMLDGNKFQWGRREFARVCVRIELDKKLPLGVGWKKSGQQAFRKKGSVISSCENGVSVDGYAPSNVTMPAESQLDRSNDLNLIVEEGELLEGGLDAGAVVHTEGVMEKNLIETVMVLSNPGVNIEASTAVQAGCELKNLTGAELIVSNLEPKTEVALKDEMPNGGKEVVGSSEIAKFKLSKELKSLGPVQILTRGKSMDGLYRGRGPKEIRVFMNNNDLHEVGFVGPKFTWCNNKCGGGRILERLDRCL</sequence>
<evidence type="ECO:0000313" key="1">
    <source>
        <dbReference type="EMBL" id="KAL0921287.1"/>
    </source>
</evidence>
<dbReference type="Proteomes" id="UP001552299">
    <property type="component" value="Unassembled WGS sequence"/>
</dbReference>
<proteinExistence type="predicted"/>
<protein>
    <submittedName>
        <fullName evidence="1">Uncharacterized protein</fullName>
    </submittedName>
</protein>